<dbReference type="GO" id="GO:0000045">
    <property type="term" value="P:autophagosome assembly"/>
    <property type="evidence" value="ECO:0007669"/>
    <property type="project" value="TreeGrafter"/>
</dbReference>
<dbReference type="PANTHER" id="PTHR24348:SF22">
    <property type="entry name" value="NON-SPECIFIC SERINE_THREONINE PROTEIN KINASE"/>
    <property type="match status" value="1"/>
</dbReference>
<dbReference type="SUPFAM" id="SSF56112">
    <property type="entry name" value="Protein kinase-like (PK-like)"/>
    <property type="match status" value="1"/>
</dbReference>
<dbReference type="AlphaFoldDB" id="A0A6B2L1S6"/>
<proteinExistence type="predicted"/>
<keyword evidence="2" id="KW-0547">Nucleotide-binding</keyword>
<dbReference type="GO" id="GO:0010506">
    <property type="term" value="P:regulation of autophagy"/>
    <property type="evidence" value="ECO:0007669"/>
    <property type="project" value="InterPro"/>
</dbReference>
<evidence type="ECO:0000313" key="7">
    <source>
        <dbReference type="EMBL" id="NDV30871.1"/>
    </source>
</evidence>
<evidence type="ECO:0000256" key="1">
    <source>
        <dbReference type="ARBA" id="ARBA00022679"/>
    </source>
</evidence>
<organism evidence="7">
    <name type="scientific">Arcella intermedia</name>
    <dbReference type="NCBI Taxonomy" id="1963864"/>
    <lineage>
        <taxon>Eukaryota</taxon>
        <taxon>Amoebozoa</taxon>
        <taxon>Tubulinea</taxon>
        <taxon>Elardia</taxon>
        <taxon>Arcellinida</taxon>
        <taxon>Sphaerothecina</taxon>
        <taxon>Arcellidae</taxon>
        <taxon>Arcella</taxon>
    </lineage>
</organism>
<name>A0A6B2L1S6_9EUKA</name>
<keyword evidence="3" id="KW-0418">Kinase</keyword>
<sequence length="509" mass="58125">MSGEAVAIKVLHRDWESRANKNPMFKKQLEAEINVMKGTDHRNIVKLLDVTQHPATGSLCIVLEFCEGGDLEKYTVAKGGWLREAEVRPLVRHLALGLQFLVDARILHRDLKPENLLLAVDSKTRETVVKIADFGLARFLEEPFQMAETQCGTRHYMAPEIQKSNPYTYKADLWSVGVIIYRLITGKRLFNTTPSLRQLDDPLFNLFHPDVPELQNVSEECVDLLTKLLEMDPNSRIDWNGFCSHPFINIPPTAKPKSPSPQTDKMDNSHLFFDQYDLTDTSHLSLDSIPTMKNISSSISTRLDDLNGTMPTGVRFYPLQSSRMSDPKWSGDIFIREIDERQNSILNMKKLADGLVKEGKVNSAFVIYVEIMKEIKALNKELSNEKAQFIGQSPPKSTTRASLQNLNQTYEVIKENTLQLRKKIRGEEVINVMRVILENILKKGIKGAQEEKLQNWEEAAQIYNEALSCFNFLHQYLTNNGTSIDQAHLINYIKQFKNRKEFVTAKINS</sequence>
<dbReference type="EMBL" id="GIBP01001902">
    <property type="protein sequence ID" value="NDV30871.1"/>
    <property type="molecule type" value="Transcribed_RNA"/>
</dbReference>
<keyword evidence="4" id="KW-0067">ATP-binding</keyword>
<dbReference type="GO" id="GO:0004674">
    <property type="term" value="F:protein serine/threonine kinase activity"/>
    <property type="evidence" value="ECO:0007669"/>
    <property type="project" value="InterPro"/>
</dbReference>
<dbReference type="GO" id="GO:0005829">
    <property type="term" value="C:cytosol"/>
    <property type="evidence" value="ECO:0007669"/>
    <property type="project" value="TreeGrafter"/>
</dbReference>
<keyword evidence="5" id="KW-0175">Coiled coil</keyword>
<feature type="domain" description="Protein kinase" evidence="6">
    <location>
        <begin position="1"/>
        <end position="248"/>
    </location>
</feature>
<evidence type="ECO:0000256" key="4">
    <source>
        <dbReference type="ARBA" id="ARBA00022840"/>
    </source>
</evidence>
<dbReference type="InterPro" id="IPR008271">
    <property type="entry name" value="Ser/Thr_kinase_AS"/>
</dbReference>
<dbReference type="InterPro" id="IPR000719">
    <property type="entry name" value="Prot_kinase_dom"/>
</dbReference>
<dbReference type="InterPro" id="IPR045269">
    <property type="entry name" value="Atg1-like"/>
</dbReference>
<dbReference type="PROSITE" id="PS00108">
    <property type="entry name" value="PROTEIN_KINASE_ST"/>
    <property type="match status" value="1"/>
</dbReference>
<dbReference type="GO" id="GO:0005524">
    <property type="term" value="F:ATP binding"/>
    <property type="evidence" value="ECO:0007669"/>
    <property type="project" value="UniProtKB-KW"/>
</dbReference>
<dbReference type="GO" id="GO:0000407">
    <property type="term" value="C:phagophore assembly site"/>
    <property type="evidence" value="ECO:0007669"/>
    <property type="project" value="TreeGrafter"/>
</dbReference>
<evidence type="ECO:0000259" key="6">
    <source>
        <dbReference type="PROSITE" id="PS50011"/>
    </source>
</evidence>
<dbReference type="PROSITE" id="PS50011">
    <property type="entry name" value="PROTEIN_KINASE_DOM"/>
    <property type="match status" value="1"/>
</dbReference>
<evidence type="ECO:0000256" key="2">
    <source>
        <dbReference type="ARBA" id="ARBA00022741"/>
    </source>
</evidence>
<dbReference type="PANTHER" id="PTHR24348">
    <property type="entry name" value="SERINE/THREONINE-PROTEIN KINASE UNC-51-RELATED"/>
    <property type="match status" value="1"/>
</dbReference>
<dbReference type="InterPro" id="IPR011009">
    <property type="entry name" value="Kinase-like_dom_sf"/>
</dbReference>
<evidence type="ECO:0000256" key="5">
    <source>
        <dbReference type="SAM" id="Coils"/>
    </source>
</evidence>
<keyword evidence="1" id="KW-0808">Transferase</keyword>
<evidence type="ECO:0000256" key="3">
    <source>
        <dbReference type="ARBA" id="ARBA00022777"/>
    </source>
</evidence>
<protein>
    <recommendedName>
        <fullName evidence="6">Protein kinase domain-containing protein</fullName>
    </recommendedName>
</protein>
<accession>A0A6B2L1S6</accession>
<dbReference type="Pfam" id="PF00069">
    <property type="entry name" value="Pkinase"/>
    <property type="match status" value="1"/>
</dbReference>
<dbReference type="Gene3D" id="1.10.510.10">
    <property type="entry name" value="Transferase(Phosphotransferase) domain 1"/>
    <property type="match status" value="1"/>
</dbReference>
<reference evidence="7" key="1">
    <citation type="journal article" date="2020" name="J. Eukaryot. Microbiol.">
        <title>De novo Sequencing, Assembly and Annotation of the Transcriptome for the Free-Living Testate Amoeba Arcella intermedia.</title>
        <authorList>
            <person name="Ribeiro G.M."/>
            <person name="Porfirio-Sousa A.L."/>
            <person name="Maurer-Alcala X.X."/>
            <person name="Katz L.A."/>
            <person name="Lahr D.J.G."/>
        </authorList>
    </citation>
    <scope>NUCLEOTIDE SEQUENCE</scope>
</reference>
<dbReference type="GO" id="GO:0016020">
    <property type="term" value="C:membrane"/>
    <property type="evidence" value="ECO:0007669"/>
    <property type="project" value="TreeGrafter"/>
</dbReference>
<dbReference type="GO" id="GO:0005776">
    <property type="term" value="C:autophagosome"/>
    <property type="evidence" value="ECO:0007669"/>
    <property type="project" value="TreeGrafter"/>
</dbReference>
<dbReference type="SMART" id="SM00220">
    <property type="entry name" value="S_TKc"/>
    <property type="match status" value="1"/>
</dbReference>
<feature type="coiled-coil region" evidence="5">
    <location>
        <begin position="368"/>
        <end position="466"/>
    </location>
</feature>